<dbReference type="InterPro" id="IPR005152">
    <property type="entry name" value="Lipase_secreted"/>
</dbReference>
<evidence type="ECO:0000256" key="2">
    <source>
        <dbReference type="ARBA" id="ARBA00023157"/>
    </source>
</evidence>
<dbReference type="PANTHER" id="PTHR34853">
    <property type="match status" value="1"/>
</dbReference>
<dbReference type="SMR" id="G8BKP1"/>
<dbReference type="SUPFAM" id="SSF53474">
    <property type="entry name" value="alpha/beta-Hydrolases"/>
    <property type="match status" value="1"/>
</dbReference>
<dbReference type="Gene3D" id="1.10.260.130">
    <property type="match status" value="1"/>
</dbReference>
<dbReference type="Gene3D" id="3.40.50.1820">
    <property type="entry name" value="alpha/beta hydrolase"/>
    <property type="match status" value="1"/>
</dbReference>
<dbReference type="GO" id="GO:0016298">
    <property type="term" value="F:lipase activity"/>
    <property type="evidence" value="ECO:0000314"/>
    <property type="project" value="CGD"/>
</dbReference>
<comment type="similarity">
    <text evidence="5">Belongs to the AB hydrolase superfamily. Lipase family.</text>
</comment>
<keyword evidence="5" id="KW-0964">Secreted</keyword>
<comment type="catalytic activity">
    <reaction evidence="4">
        <text>a triacylglycerol + H2O = a diacylglycerol + a fatty acid + H(+)</text>
        <dbReference type="Rhea" id="RHEA:12044"/>
        <dbReference type="ChEBI" id="CHEBI:15377"/>
        <dbReference type="ChEBI" id="CHEBI:15378"/>
        <dbReference type="ChEBI" id="CHEBI:17855"/>
        <dbReference type="ChEBI" id="CHEBI:18035"/>
        <dbReference type="ChEBI" id="CHEBI:28868"/>
        <dbReference type="EC" id="3.1.1.3"/>
    </reaction>
    <physiologicalReaction direction="left-to-right" evidence="4">
        <dbReference type="Rhea" id="RHEA:12045"/>
    </physiologicalReaction>
</comment>
<keyword evidence="1 5" id="KW-0732">Signal</keyword>
<keyword evidence="2" id="KW-1015">Disulfide bond</keyword>
<dbReference type="Proteomes" id="UP000005221">
    <property type="component" value="Chromosome 7"/>
</dbReference>
<accession>G8BKP1</accession>
<dbReference type="Pfam" id="PF03583">
    <property type="entry name" value="LIP"/>
    <property type="match status" value="1"/>
</dbReference>
<evidence type="ECO:0000256" key="1">
    <source>
        <dbReference type="ARBA" id="ARBA00022729"/>
    </source>
</evidence>
<dbReference type="GO" id="GO:0051701">
    <property type="term" value="P:biological process involved in interaction with host"/>
    <property type="evidence" value="ECO:0000315"/>
    <property type="project" value="CGD"/>
</dbReference>
<keyword evidence="5" id="KW-0443">Lipid metabolism</keyword>
<dbReference type="GO" id="GO:0016042">
    <property type="term" value="P:lipid catabolic process"/>
    <property type="evidence" value="ECO:0000314"/>
    <property type="project" value="CGD"/>
</dbReference>
<dbReference type="PIRSF" id="PIRSF029171">
    <property type="entry name" value="Esterase_LipA"/>
    <property type="match status" value="1"/>
</dbReference>
<gene>
    <name evidence="6" type="primary">LIP2</name>
    <name evidence="6 7" type="ordered locus">CPAR2_703200</name>
</gene>
<evidence type="ECO:0000256" key="5">
    <source>
        <dbReference type="PIRNR" id="PIRNR029171"/>
    </source>
</evidence>
<evidence type="ECO:0000256" key="4">
    <source>
        <dbReference type="ARBA" id="ARBA00023369"/>
    </source>
</evidence>
<evidence type="ECO:0000313" key="6">
    <source>
        <dbReference type="CGD" id="CAL0000149035"/>
    </source>
</evidence>
<organism evidence="7 9">
    <name type="scientific">Candida parapsilosis (strain CDC 317 / ATCC MYA-4646)</name>
    <name type="common">Yeast</name>
    <name type="synonym">Monilia parapsilosis</name>
    <dbReference type="NCBI Taxonomy" id="578454"/>
    <lineage>
        <taxon>Eukaryota</taxon>
        <taxon>Fungi</taxon>
        <taxon>Dikarya</taxon>
        <taxon>Ascomycota</taxon>
        <taxon>Saccharomycotina</taxon>
        <taxon>Pichiomycetes</taxon>
        <taxon>Debaryomycetaceae</taxon>
        <taxon>Candida/Lodderomyces clade</taxon>
        <taxon>Candida</taxon>
    </lineage>
</organism>
<feature type="chain" id="PRO_5013434872" description="Lipase" evidence="5">
    <location>
        <begin position="17"/>
        <end position="465"/>
    </location>
</feature>
<proteinExistence type="inferred from homology"/>
<dbReference type="CGD" id="CAL0000149035">
    <property type="gene designation" value="LIP2"/>
</dbReference>
<dbReference type="AlphaFoldDB" id="G8BKP1"/>
<dbReference type="GO" id="GO:0051873">
    <property type="term" value="P:killing by host of symbiont cells"/>
    <property type="evidence" value="ECO:0000315"/>
    <property type="project" value="CGD"/>
</dbReference>
<dbReference type="EnsemblFungi" id="CPAR2_703200-T">
    <property type="protein sequence ID" value="CPAR2_703200-T-p1"/>
    <property type="gene ID" value="CPAR2_703200"/>
</dbReference>
<dbReference type="GO" id="GO:0004806">
    <property type="term" value="F:triacylglycerol lipase activity"/>
    <property type="evidence" value="ECO:0007669"/>
    <property type="project" value="UniProtKB-UniRule"/>
</dbReference>
<dbReference type="InterPro" id="IPR029058">
    <property type="entry name" value="AB_hydrolase_fold"/>
</dbReference>
<feature type="signal peptide" evidence="5">
    <location>
        <begin position="1"/>
        <end position="16"/>
    </location>
</feature>
<sequence length="465" mass="50908">MRYFAIAFLLINTISAFVLAPKKPSQDDFYTPPQGYEAQPLGSILKTRNVPNPLTNVFTPVKVQNAWQLLVRSEDTFGNPNAIVTTIIQPFNAKKDKLVSYQTFEDSGKLDCAPSYAIQYGSDISTLTTQGEMYYISALLDQGYYVVTPDYEGPKSTFTVGLQSGRATLNSLRATLKSGNLTGVSSDAETLLWGYSGGSLASGWAAAIQKEYAPELSKNLLGAALGGFVTNITATAEAVDSGPFAGIISNALAGIGNEYPDFKNYLLKKVSPLLSITYRLGNTHCLLDGGIAYFGKSFFSRIIRYFPDGWDLVNQEPIKTILQDNGLVYQPKDLTPQIPLFIYHGTLDAIVPIVNSRKTFQQWCDWGLKSGEYNEDLTNGHITESIVGAPAALTWIINRFNGQPPVDGCQHNVRASNLEYPGTPQSIKNYFEAALHAILGFDLGPDVKRDKVTLGGLLKLERFAF</sequence>
<dbReference type="EMBL" id="HE605209">
    <property type="protein sequence ID" value="CCE45307.1"/>
    <property type="molecule type" value="Genomic_DNA"/>
</dbReference>
<evidence type="ECO:0000313" key="8">
    <source>
        <dbReference type="EnsemblFungi" id="CPAR2_703200-T-p1"/>
    </source>
</evidence>
<reference evidence="8" key="4">
    <citation type="submission" date="2025-05" db="UniProtKB">
        <authorList>
            <consortium name="EnsemblFungi"/>
        </authorList>
    </citation>
    <scope>IDENTIFICATION</scope>
</reference>
<dbReference type="EC" id="3.1.1.3" evidence="5"/>
<dbReference type="eggNOG" id="ENOG502SI7U">
    <property type="taxonomic scope" value="Eukaryota"/>
</dbReference>
<evidence type="ECO:0000313" key="7">
    <source>
        <dbReference type="EMBL" id="CCE45307.1"/>
    </source>
</evidence>
<keyword evidence="9" id="KW-1185">Reference proteome</keyword>
<dbReference type="ESTHER" id="canpa-LIP2">
    <property type="family name" value="Fungal-Bact_LIP"/>
</dbReference>
<keyword evidence="3" id="KW-0325">Glycoprotein</keyword>
<reference evidence="9" key="2">
    <citation type="journal article" date="2011" name="BMC Genomics">
        <title>Using RNA-seq to determine the transcriptional landscape and the hypoxic response of the pathogenic yeast Candida parapsilosis.</title>
        <authorList>
            <person name="Guida A."/>
            <person name="Lindstaedt C."/>
            <person name="Maguire S.L."/>
            <person name="Ding C."/>
            <person name="Higgins D.G."/>
            <person name="Corton N.J."/>
            <person name="Berriman M."/>
            <person name="Butler G."/>
        </authorList>
    </citation>
    <scope>GENOME REANNOTATION</scope>
    <source>
        <strain evidence="9">CDC 317 / ATCC MYA-4646</strain>
    </source>
</reference>
<protein>
    <recommendedName>
        <fullName evidence="5">Lipase</fullName>
        <ecNumber evidence="5">3.1.1.3</ecNumber>
    </recommendedName>
</protein>
<name>G8BKP1_CANPC</name>
<dbReference type="VEuPathDB" id="FungiDB:CPAR2_703200"/>
<reference evidence="7" key="3">
    <citation type="submission" date="2011-10" db="EMBL/GenBank/DDBJ databases">
        <title>Transcriptional landscape of the pathogenic yeast Candida parapsilosis.</title>
        <authorList>
            <person name="Guida A."/>
            <person name="Lindstaedt C."/>
            <person name="Maguire S.L."/>
            <person name="Ding C."/>
            <person name="Higgins D.G."/>
            <person name="Harris D."/>
            <person name="Berriman M."/>
            <person name="Butler G."/>
        </authorList>
    </citation>
    <scope>NUCLEOTIDE SEQUENCE</scope>
    <source>
        <strain evidence="7">CDC317</strain>
    </source>
</reference>
<keyword evidence="5" id="KW-0442">Lipid degradation</keyword>
<evidence type="ECO:0000256" key="3">
    <source>
        <dbReference type="ARBA" id="ARBA00023180"/>
    </source>
</evidence>
<reference evidence="9" key="1">
    <citation type="journal article" date="2009" name="Nature">
        <title>Evolution of pathogenicity and sexual reproduction in eight Candida genomes.</title>
        <authorList>
            <person name="Butler G."/>
            <person name="Rasmussen M.D."/>
            <person name="Lin M.F."/>
            <person name="Santos M.A."/>
            <person name="Sakthikumar S."/>
            <person name="Munro C.A."/>
            <person name="Rheinbay E."/>
            <person name="Grabherr M."/>
            <person name="Forche A."/>
            <person name="Reedy J.L."/>
            <person name="Agrafioti I."/>
            <person name="Arnaud M.B."/>
            <person name="Bates S."/>
            <person name="Brown A.J."/>
            <person name="Brunke S."/>
            <person name="Costanzo M.C."/>
            <person name="Fitzpatrick D.A."/>
            <person name="de Groot P.W."/>
            <person name="Harris D."/>
            <person name="Hoyer L.L."/>
            <person name="Hube B."/>
            <person name="Klis F.M."/>
            <person name="Kodira C."/>
            <person name="Lennard N."/>
            <person name="Logue M.E."/>
            <person name="Martin R."/>
            <person name="Neiman A.M."/>
            <person name="Nikolaou E."/>
            <person name="Quail M.A."/>
            <person name="Quinn J."/>
            <person name="Santos M.C."/>
            <person name="Schmitzberger F.F."/>
            <person name="Sherlock G."/>
            <person name="Shah P."/>
            <person name="Silverstein K.A."/>
            <person name="Skrzypek M.S."/>
            <person name="Soll D."/>
            <person name="Staggs R."/>
            <person name="Stansfield I."/>
            <person name="Stumpf M.P."/>
            <person name="Sudbery P.E."/>
            <person name="Srikantha T."/>
            <person name="Zeng Q."/>
            <person name="Berman J."/>
            <person name="Berriman M."/>
            <person name="Heitman J."/>
            <person name="Gow N.A."/>
            <person name="Lorenz M.C."/>
            <person name="Birren B.W."/>
            <person name="Kellis M."/>
            <person name="Cuomo C.A."/>
        </authorList>
    </citation>
    <scope>NUCLEOTIDE SEQUENCE [LARGE SCALE GENOMIC DNA]</scope>
    <source>
        <strain evidence="9">CDC 317 / ATCC MYA-4646</strain>
    </source>
</reference>
<dbReference type="PANTHER" id="PTHR34853:SF1">
    <property type="entry name" value="LIPASE 5"/>
    <property type="match status" value="1"/>
</dbReference>
<dbReference type="OrthoDB" id="2373480at2759"/>
<evidence type="ECO:0000313" key="9">
    <source>
        <dbReference type="Proteomes" id="UP000005221"/>
    </source>
</evidence>